<evidence type="ECO:0000313" key="2">
    <source>
        <dbReference type="Proteomes" id="UP000503820"/>
    </source>
</evidence>
<reference evidence="1 2" key="1">
    <citation type="submission" date="2020-05" db="EMBL/GenBank/DDBJ databases">
        <title>Draft genome sequence of Desulfovibrio psychrotolerans JS1T.</title>
        <authorList>
            <person name="Ueno A."/>
            <person name="Tamazawa S."/>
            <person name="Tamamura S."/>
            <person name="Murakami T."/>
            <person name="Kiyama T."/>
            <person name="Inomata H."/>
            <person name="Amano Y."/>
            <person name="Miyakawa K."/>
            <person name="Tamaki H."/>
            <person name="Naganuma T."/>
            <person name="Kaneko K."/>
        </authorList>
    </citation>
    <scope>NUCLEOTIDE SEQUENCE [LARGE SCALE GENOMIC DNA]</scope>
    <source>
        <strain evidence="1 2">JS1</strain>
    </source>
</reference>
<evidence type="ECO:0000313" key="1">
    <source>
        <dbReference type="EMBL" id="GFM38285.1"/>
    </source>
</evidence>
<name>A0A7J0BYM0_9BACT</name>
<keyword evidence="2" id="KW-1185">Reference proteome</keyword>
<proteinExistence type="predicted"/>
<dbReference type="Proteomes" id="UP000503820">
    <property type="component" value="Unassembled WGS sequence"/>
</dbReference>
<protein>
    <submittedName>
        <fullName evidence="1">Uncharacterized protein</fullName>
    </submittedName>
</protein>
<sequence>MPAKKDKDINALEEEVLVIEARRRSQLLGKYCAVLAGKRGYKNLEREFVLYRYFAETYHWTPSQVRELTTDEIYALLPQG</sequence>
<gene>
    <name evidence="1" type="ORF">DSM19430T_29690</name>
</gene>
<dbReference type="AlphaFoldDB" id="A0A7J0BYM0"/>
<accession>A0A7J0BYM0</accession>
<comment type="caution">
    <text evidence="1">The sequence shown here is derived from an EMBL/GenBank/DDBJ whole genome shotgun (WGS) entry which is preliminary data.</text>
</comment>
<organism evidence="1 2">
    <name type="scientific">Desulfovibrio psychrotolerans</name>
    <dbReference type="NCBI Taxonomy" id="415242"/>
    <lineage>
        <taxon>Bacteria</taxon>
        <taxon>Pseudomonadati</taxon>
        <taxon>Thermodesulfobacteriota</taxon>
        <taxon>Desulfovibrionia</taxon>
        <taxon>Desulfovibrionales</taxon>
        <taxon>Desulfovibrionaceae</taxon>
        <taxon>Desulfovibrio</taxon>
    </lineage>
</organism>
<dbReference type="EMBL" id="BLVP01000036">
    <property type="protein sequence ID" value="GFM38285.1"/>
    <property type="molecule type" value="Genomic_DNA"/>
</dbReference>